<dbReference type="InterPro" id="IPR015797">
    <property type="entry name" value="NUDIX_hydrolase-like_dom_sf"/>
</dbReference>
<dbReference type="RefSeq" id="WP_135601569.1">
    <property type="nucleotide sequence ID" value="NZ_RQFK01000026.1"/>
</dbReference>
<comment type="caution">
    <text evidence="1">The sequence shown here is derived from an EMBL/GenBank/DDBJ whole genome shotgun (WGS) entry which is preliminary data.</text>
</comment>
<sequence length="140" mass="16255">MSKHGFFQITQKLFLRNGENLLVLRDRKSGHGDLPGGRMNEDEFFTDWSESIFREVSEELGEQIKIDVNPEPIFIHKHMVNEGNIPCVIVAYTANLIAGDIQLSEEHDFMDWVNIKTFDPSKLFSEYMLEAVQLYLKKYA</sequence>
<dbReference type="Proteomes" id="UP000298009">
    <property type="component" value="Unassembled WGS sequence"/>
</dbReference>
<keyword evidence="1" id="KW-0378">Hydrolase</keyword>
<evidence type="ECO:0000313" key="2">
    <source>
        <dbReference type="Proteomes" id="UP000298009"/>
    </source>
</evidence>
<dbReference type="AlphaFoldDB" id="A0A4R9I6G1"/>
<dbReference type="OrthoDB" id="342567at2"/>
<gene>
    <name evidence="1" type="ORF">EHQ24_10380</name>
</gene>
<keyword evidence="2" id="KW-1185">Reference proteome</keyword>
<dbReference type="Gene3D" id="3.90.79.10">
    <property type="entry name" value="Nucleoside Triphosphate Pyrophosphohydrolase"/>
    <property type="match status" value="1"/>
</dbReference>
<dbReference type="SUPFAM" id="SSF55811">
    <property type="entry name" value="Nudix"/>
    <property type="match status" value="1"/>
</dbReference>
<protein>
    <submittedName>
        <fullName evidence="1">NUDIX hydrolase</fullName>
    </submittedName>
</protein>
<name>A0A4R9I6G1_9LEPT</name>
<dbReference type="EMBL" id="RQFK01000026">
    <property type="protein sequence ID" value="TGK81701.1"/>
    <property type="molecule type" value="Genomic_DNA"/>
</dbReference>
<dbReference type="GO" id="GO:0016787">
    <property type="term" value="F:hydrolase activity"/>
    <property type="evidence" value="ECO:0007669"/>
    <property type="project" value="UniProtKB-KW"/>
</dbReference>
<reference evidence="1" key="1">
    <citation type="journal article" date="2019" name="PLoS Negl. Trop. Dis.">
        <title>Revisiting the worldwide diversity of Leptospira species in the environment.</title>
        <authorList>
            <person name="Vincent A.T."/>
            <person name="Schiettekatte O."/>
            <person name="Bourhy P."/>
            <person name="Veyrier F.J."/>
            <person name="Picardeau M."/>
        </authorList>
    </citation>
    <scope>NUCLEOTIDE SEQUENCE [LARGE SCALE GENOMIC DNA]</scope>
    <source>
        <strain evidence="1">201800287</strain>
    </source>
</reference>
<organism evidence="1 2">
    <name type="scientific">Leptospira noumeaensis</name>
    <dbReference type="NCBI Taxonomy" id="2484964"/>
    <lineage>
        <taxon>Bacteria</taxon>
        <taxon>Pseudomonadati</taxon>
        <taxon>Spirochaetota</taxon>
        <taxon>Spirochaetia</taxon>
        <taxon>Leptospirales</taxon>
        <taxon>Leptospiraceae</taxon>
        <taxon>Leptospira</taxon>
    </lineage>
</organism>
<evidence type="ECO:0000313" key="1">
    <source>
        <dbReference type="EMBL" id="TGK81701.1"/>
    </source>
</evidence>
<proteinExistence type="predicted"/>
<accession>A0A4R9I6G1</accession>